<evidence type="ECO:0000256" key="7">
    <source>
        <dbReference type="ARBA" id="ARBA00022679"/>
    </source>
</evidence>
<name>A0AAD0U695_9GAMM</name>
<dbReference type="AlphaFoldDB" id="A0AAD0U695"/>
<evidence type="ECO:0000256" key="9">
    <source>
        <dbReference type="ARBA" id="ARBA00022962"/>
    </source>
</evidence>
<keyword evidence="8" id="KW-0677">Repeat</keyword>
<protein>
    <recommendedName>
        <fullName evidence="4 10">Glutamine--fructose-6-phosphate aminotransferase [isomerizing]</fullName>
        <ecNumber evidence="3 10">2.6.1.16</ecNumber>
    </recommendedName>
    <alternativeName>
        <fullName evidence="10">D-fructose-6-phosphate amidotransferase</fullName>
    </alternativeName>
    <alternativeName>
        <fullName evidence="10">GFAT</fullName>
    </alternativeName>
    <alternativeName>
        <fullName evidence="10">Glucosamine-6-phosphate synthase</fullName>
    </alternativeName>
    <alternativeName>
        <fullName evidence="10">Hexosephosphate aminotransferase</fullName>
    </alternativeName>
    <alternativeName>
        <fullName evidence="10">L-glutamine--D-fructose-6-phosphate amidotransferase</fullName>
    </alternativeName>
</protein>
<dbReference type="InterPro" id="IPR029055">
    <property type="entry name" value="Ntn_hydrolases_N"/>
</dbReference>
<dbReference type="GO" id="GO:0097367">
    <property type="term" value="F:carbohydrate derivative binding"/>
    <property type="evidence" value="ECO:0007669"/>
    <property type="project" value="InterPro"/>
</dbReference>
<dbReference type="EMBL" id="CP033065">
    <property type="protein sequence ID" value="AYM88109.1"/>
    <property type="molecule type" value="Genomic_DNA"/>
</dbReference>
<keyword evidence="9" id="KW-0315">Glutamine amidotransferase</keyword>
<dbReference type="GO" id="GO:0006487">
    <property type="term" value="P:protein N-linked glycosylation"/>
    <property type="evidence" value="ECO:0007669"/>
    <property type="project" value="TreeGrafter"/>
</dbReference>
<proteinExistence type="inferred from homology"/>
<comment type="subunit">
    <text evidence="10">Homodimer.</text>
</comment>
<dbReference type="InterPro" id="IPR001347">
    <property type="entry name" value="SIS_dom"/>
</dbReference>
<keyword evidence="5 10" id="KW-0963">Cytoplasm</keyword>
<dbReference type="PANTHER" id="PTHR10937:SF0">
    <property type="entry name" value="GLUTAMINE--FRUCTOSE-6-PHOSPHATE TRANSAMINASE (ISOMERIZING)"/>
    <property type="match status" value="1"/>
</dbReference>
<dbReference type="Proteomes" id="UP000279995">
    <property type="component" value="Chromosome I"/>
</dbReference>
<gene>
    <name evidence="10 13" type="primary">glmS</name>
    <name evidence="13" type="ORF">D9T18_16155</name>
</gene>
<feature type="domain" description="SIS" evidence="12">
    <location>
        <begin position="286"/>
        <end position="426"/>
    </location>
</feature>
<dbReference type="GO" id="GO:0005975">
    <property type="term" value="P:carbohydrate metabolic process"/>
    <property type="evidence" value="ECO:0007669"/>
    <property type="project" value="UniProtKB-UniRule"/>
</dbReference>
<dbReference type="HAMAP" id="MF_00164">
    <property type="entry name" value="GlmS"/>
    <property type="match status" value="1"/>
</dbReference>
<sequence>MCGIVGAVAERPVNKILVEGLKRLEYRGYDSAGVALLEGSTLNTVKAVGKVVNVEAALEKAGVSGHTGIAHTRWATHGSVTEENAHPHVSNNQLALVHNGIIENHASLRASLKEEGYEFLSETDTEVMVHLIHKLRKQHTTLLASVQAAVKQFEGAFGTVVFDKANDNEIIVARSGSPLVIGLGLGENFIASDQLALLPVTRSFIFLEEGDVARITRDTVEIFDENGDAVEREVVESNITQDASGKGDYRHYMLKEIYEQPLAVRNTLEGRLNDDRVAIDAFGDSAQQIFKDVKHVQIIACGTSYHSGMVARYWLEQFAGVSCNVEIASEFRYRQSYVHENSLLVTISQSGETADTLAALRLAKEQGYMASMTICNVPGSSLVRESDLAFMTKAGAEIGVASTKAFTTQLVGLLMLTASIAQEKQLDQSAIVNAIKVLPAKLEETLLLADGIADLAEEFADKHHSLFLGRGSQYPIAMEGALKLKEISYIHAEAYAAGELKHGPLALIDADMPIIVVAPNNELLEKLKSNVEEVRARGGIIYVFADKDSHFESDDTMRVINVNHTDDIIAPIVYTLPLQLLSYYVAVIKGTDVDQPRNLAKSVTVE</sequence>
<dbReference type="NCBIfam" id="TIGR01135">
    <property type="entry name" value="glmS"/>
    <property type="match status" value="1"/>
</dbReference>
<evidence type="ECO:0000256" key="5">
    <source>
        <dbReference type="ARBA" id="ARBA00022490"/>
    </source>
</evidence>
<reference evidence="13 14" key="1">
    <citation type="submission" date="2018-10" db="EMBL/GenBank/DDBJ databases">
        <title>Complete Genome Sequence and Transcriptomic Profiles of a Marine Bacterium, Pseudoalteromonas agarivorans Hao 2018.</title>
        <authorList>
            <person name="Hao L."/>
        </authorList>
    </citation>
    <scope>NUCLEOTIDE SEQUENCE [LARGE SCALE GENOMIC DNA]</scope>
    <source>
        <strain evidence="13 14">Hao 2018</strain>
    </source>
</reference>
<dbReference type="NCBIfam" id="NF001484">
    <property type="entry name" value="PRK00331.1"/>
    <property type="match status" value="1"/>
</dbReference>
<organism evidence="13 14">
    <name type="scientific">Pseudoalteromonas agarivorans</name>
    <dbReference type="NCBI Taxonomy" id="176102"/>
    <lineage>
        <taxon>Bacteria</taxon>
        <taxon>Pseudomonadati</taxon>
        <taxon>Pseudomonadota</taxon>
        <taxon>Gammaproteobacteria</taxon>
        <taxon>Alteromonadales</taxon>
        <taxon>Pseudoalteromonadaceae</taxon>
        <taxon>Pseudoalteromonas</taxon>
    </lineage>
</organism>
<dbReference type="CDD" id="cd00714">
    <property type="entry name" value="GFAT"/>
    <property type="match status" value="1"/>
</dbReference>
<dbReference type="Pfam" id="PF01380">
    <property type="entry name" value="SIS"/>
    <property type="match status" value="2"/>
</dbReference>
<dbReference type="GO" id="GO:0006002">
    <property type="term" value="P:fructose 6-phosphate metabolic process"/>
    <property type="evidence" value="ECO:0007669"/>
    <property type="project" value="TreeGrafter"/>
</dbReference>
<dbReference type="InterPro" id="IPR005855">
    <property type="entry name" value="GFAT"/>
</dbReference>
<dbReference type="GO" id="GO:0046349">
    <property type="term" value="P:amino sugar biosynthetic process"/>
    <property type="evidence" value="ECO:0007669"/>
    <property type="project" value="UniProtKB-ARBA"/>
</dbReference>
<dbReference type="InterPro" id="IPR017932">
    <property type="entry name" value="GATase_2_dom"/>
</dbReference>
<comment type="catalytic activity">
    <reaction evidence="1 10">
        <text>D-fructose 6-phosphate + L-glutamine = D-glucosamine 6-phosphate + L-glutamate</text>
        <dbReference type="Rhea" id="RHEA:13237"/>
        <dbReference type="ChEBI" id="CHEBI:29985"/>
        <dbReference type="ChEBI" id="CHEBI:58359"/>
        <dbReference type="ChEBI" id="CHEBI:58725"/>
        <dbReference type="ChEBI" id="CHEBI:61527"/>
        <dbReference type="EC" id="2.6.1.16"/>
    </reaction>
</comment>
<dbReference type="FunFam" id="3.40.50.10490:FF:000002">
    <property type="entry name" value="Glutamine--fructose-6-phosphate aminotransferase [isomerizing]"/>
    <property type="match status" value="1"/>
</dbReference>
<dbReference type="EC" id="2.6.1.16" evidence="3 10"/>
<dbReference type="FunFam" id="3.40.50.10490:FF:000001">
    <property type="entry name" value="Glutamine--fructose-6-phosphate aminotransferase [isomerizing]"/>
    <property type="match status" value="1"/>
</dbReference>
<dbReference type="GO" id="GO:0005829">
    <property type="term" value="C:cytosol"/>
    <property type="evidence" value="ECO:0007669"/>
    <property type="project" value="TreeGrafter"/>
</dbReference>
<dbReference type="PROSITE" id="PS51464">
    <property type="entry name" value="SIS"/>
    <property type="match status" value="2"/>
</dbReference>
<dbReference type="InterPro" id="IPR035490">
    <property type="entry name" value="GlmS/FrlB_SIS"/>
</dbReference>
<comment type="subcellular location">
    <subcellularLocation>
        <location evidence="2 10">Cytoplasm</location>
    </subcellularLocation>
</comment>
<dbReference type="InterPro" id="IPR046348">
    <property type="entry name" value="SIS_dom_sf"/>
</dbReference>
<comment type="function">
    <text evidence="10">Catalyzes the first step in hexosamine metabolism, converting fructose-6P into glucosamine-6P using glutamine as a nitrogen source.</text>
</comment>
<evidence type="ECO:0000256" key="10">
    <source>
        <dbReference type="HAMAP-Rule" id="MF_00164"/>
    </source>
</evidence>
<dbReference type="SUPFAM" id="SSF56235">
    <property type="entry name" value="N-terminal nucleophile aminohydrolases (Ntn hydrolases)"/>
    <property type="match status" value="1"/>
</dbReference>
<dbReference type="Pfam" id="PF13522">
    <property type="entry name" value="GATase_6"/>
    <property type="match status" value="1"/>
</dbReference>
<dbReference type="PANTHER" id="PTHR10937">
    <property type="entry name" value="GLUCOSAMINE--FRUCTOSE-6-PHOSPHATE AMINOTRANSFERASE, ISOMERIZING"/>
    <property type="match status" value="1"/>
</dbReference>
<evidence type="ECO:0000259" key="12">
    <source>
        <dbReference type="PROSITE" id="PS51464"/>
    </source>
</evidence>
<dbReference type="InterPro" id="IPR035466">
    <property type="entry name" value="GlmS/AgaS_SIS"/>
</dbReference>
<evidence type="ECO:0000256" key="8">
    <source>
        <dbReference type="ARBA" id="ARBA00022737"/>
    </source>
</evidence>
<evidence type="ECO:0000256" key="6">
    <source>
        <dbReference type="ARBA" id="ARBA00022576"/>
    </source>
</evidence>
<dbReference type="RefSeq" id="WP_121638181.1">
    <property type="nucleotide sequence ID" value="NZ_CP033065.1"/>
</dbReference>
<dbReference type="Gene3D" id="3.60.20.10">
    <property type="entry name" value="Glutamine Phosphoribosylpyrophosphate, subunit 1, domain 1"/>
    <property type="match status" value="1"/>
</dbReference>
<dbReference type="Gene3D" id="3.40.50.10490">
    <property type="entry name" value="Glucose-6-phosphate isomerase like protein, domain 1"/>
    <property type="match status" value="2"/>
</dbReference>
<dbReference type="PROSITE" id="PS51278">
    <property type="entry name" value="GATASE_TYPE_2"/>
    <property type="match status" value="1"/>
</dbReference>
<feature type="active site" description="Nucleophile; for GATase activity" evidence="10">
    <location>
        <position position="2"/>
    </location>
</feature>
<evidence type="ECO:0000256" key="4">
    <source>
        <dbReference type="ARBA" id="ARBA00016090"/>
    </source>
</evidence>
<accession>A0AAD0U695</accession>
<dbReference type="GO" id="GO:0006047">
    <property type="term" value="P:UDP-N-acetylglucosamine metabolic process"/>
    <property type="evidence" value="ECO:0007669"/>
    <property type="project" value="TreeGrafter"/>
</dbReference>
<evidence type="ECO:0000256" key="1">
    <source>
        <dbReference type="ARBA" id="ARBA00001031"/>
    </source>
</evidence>
<evidence type="ECO:0000313" key="14">
    <source>
        <dbReference type="Proteomes" id="UP000279995"/>
    </source>
</evidence>
<dbReference type="SUPFAM" id="SSF53697">
    <property type="entry name" value="SIS domain"/>
    <property type="match status" value="1"/>
</dbReference>
<dbReference type="CDD" id="cd05008">
    <property type="entry name" value="SIS_GlmS_GlmD_1"/>
    <property type="match status" value="1"/>
</dbReference>
<dbReference type="CDD" id="cd05009">
    <property type="entry name" value="SIS_GlmS_GlmD_2"/>
    <property type="match status" value="1"/>
</dbReference>
<feature type="domain" description="SIS" evidence="12">
    <location>
        <begin position="455"/>
        <end position="596"/>
    </location>
</feature>
<keyword evidence="6 10" id="KW-0032">Aminotransferase</keyword>
<feature type="domain" description="Glutamine amidotransferase type-2" evidence="11">
    <location>
        <begin position="2"/>
        <end position="218"/>
    </location>
</feature>
<dbReference type="GO" id="GO:0004360">
    <property type="term" value="F:glutamine-fructose-6-phosphate transaminase (isomerizing) activity"/>
    <property type="evidence" value="ECO:0007669"/>
    <property type="project" value="UniProtKB-UniRule"/>
</dbReference>
<evidence type="ECO:0000313" key="13">
    <source>
        <dbReference type="EMBL" id="AYM88109.1"/>
    </source>
</evidence>
<evidence type="ECO:0000256" key="3">
    <source>
        <dbReference type="ARBA" id="ARBA00012916"/>
    </source>
</evidence>
<evidence type="ECO:0000259" key="11">
    <source>
        <dbReference type="PROSITE" id="PS51278"/>
    </source>
</evidence>
<dbReference type="InterPro" id="IPR047084">
    <property type="entry name" value="GFAT_N"/>
</dbReference>
<dbReference type="FunFam" id="3.60.20.10:FF:000006">
    <property type="entry name" value="Glutamine--fructose-6-phosphate aminotransferase [isomerizing]"/>
    <property type="match status" value="1"/>
</dbReference>
<evidence type="ECO:0000256" key="2">
    <source>
        <dbReference type="ARBA" id="ARBA00004496"/>
    </source>
</evidence>
<keyword evidence="7 10" id="KW-0808">Transferase</keyword>
<feature type="initiator methionine" description="Removed" evidence="10">
    <location>
        <position position="1"/>
    </location>
</feature>
<feature type="active site" description="For Fru-6P isomerization activity" evidence="10">
    <location>
        <position position="601"/>
    </location>
</feature>